<evidence type="ECO:0000313" key="4">
    <source>
        <dbReference type="EMBL" id="TCO38170.1"/>
    </source>
</evidence>
<protein>
    <recommendedName>
        <fullName evidence="3">AsmA domain-containing protein</fullName>
    </recommendedName>
</protein>
<dbReference type="Pfam" id="PF05170">
    <property type="entry name" value="AsmA"/>
    <property type="match status" value="1"/>
</dbReference>
<evidence type="ECO:0000313" key="5">
    <source>
        <dbReference type="Proteomes" id="UP000294862"/>
    </source>
</evidence>
<evidence type="ECO:0000256" key="1">
    <source>
        <dbReference type="SAM" id="MobiDB-lite"/>
    </source>
</evidence>
<dbReference type="Proteomes" id="UP000294862">
    <property type="component" value="Unassembled WGS sequence"/>
</dbReference>
<dbReference type="EMBL" id="SLWQ01000008">
    <property type="protein sequence ID" value="TCO38170.1"/>
    <property type="molecule type" value="Genomic_DNA"/>
</dbReference>
<feature type="compositionally biased region" description="Basic and acidic residues" evidence="1">
    <location>
        <begin position="715"/>
        <end position="726"/>
    </location>
</feature>
<dbReference type="InterPro" id="IPR007844">
    <property type="entry name" value="AsmA"/>
</dbReference>
<dbReference type="GO" id="GO:0005886">
    <property type="term" value="C:plasma membrane"/>
    <property type="evidence" value="ECO:0007669"/>
    <property type="project" value="TreeGrafter"/>
</dbReference>
<organism evidence="4 5">
    <name type="scientific">Dokdonella fugitiva</name>
    <dbReference type="NCBI Taxonomy" id="328517"/>
    <lineage>
        <taxon>Bacteria</taxon>
        <taxon>Pseudomonadati</taxon>
        <taxon>Pseudomonadota</taxon>
        <taxon>Gammaproteobacteria</taxon>
        <taxon>Lysobacterales</taxon>
        <taxon>Rhodanobacteraceae</taxon>
        <taxon>Dokdonella</taxon>
    </lineage>
</organism>
<dbReference type="InterPro" id="IPR052894">
    <property type="entry name" value="AsmA-related"/>
</dbReference>
<dbReference type="PANTHER" id="PTHR30441:SF9">
    <property type="entry name" value="ASMA FAMILY PROTEIN YHJG"/>
    <property type="match status" value="1"/>
</dbReference>
<evidence type="ECO:0000256" key="2">
    <source>
        <dbReference type="SAM" id="Phobius"/>
    </source>
</evidence>
<dbReference type="AlphaFoldDB" id="A0A4V2S1W7"/>
<keyword evidence="2" id="KW-0472">Membrane</keyword>
<dbReference type="GO" id="GO:0090313">
    <property type="term" value="P:regulation of protein targeting to membrane"/>
    <property type="evidence" value="ECO:0007669"/>
    <property type="project" value="TreeGrafter"/>
</dbReference>
<feature type="region of interest" description="Disordered" evidence="1">
    <location>
        <begin position="231"/>
        <end position="255"/>
    </location>
</feature>
<keyword evidence="2" id="KW-1133">Transmembrane helix</keyword>
<dbReference type="OrthoDB" id="5749006at2"/>
<keyword evidence="2" id="KW-0812">Transmembrane</keyword>
<accession>A0A4V2S1W7</accession>
<feature type="domain" description="AsmA" evidence="3">
    <location>
        <begin position="20"/>
        <end position="609"/>
    </location>
</feature>
<proteinExistence type="predicted"/>
<evidence type="ECO:0000259" key="3">
    <source>
        <dbReference type="Pfam" id="PF05170"/>
    </source>
</evidence>
<sequence>MAGTEPRPEASARPRRIRIARALLVAALIAVLLPLMLLAFIVMFDWNRAKPWLATRASAALGRAVAIDGDFDVAWQWRRGDGDDAAWSPGLRLRASGVRVANADWARTPSAASFERLEVDVRALPLLWHRIDMPTVRVAGPYIDVERRADGSDNWSFESAGSGPHAWSVELGDVVFDAGEVDVRDAQRELDVHATIEPLAAPIAFGERVEGDDPSTRRDVIQRVGRAAAQRLRDAAAEREQRRAERGRPVKPPPYRFGFTAKGTLAGMDVSGKGRFGGVLALREPEPFPLRADIDVGSTQIALTGTITDPTSADAVDMRLWISGRNLADLYDILGIPLPKSPPYATVGRLAGHFRPNRTSLRYEDFSARVGGSDLAGTLTYRSGEPRPTLSGDVDSTLLRLRDLGAVVGAGSAEDRAARGDRAAQPAGRVLPTEPFDVEHWHAADADVHFSGKRVIRNEEQPISDVDTRIRMQDGVLTLEPLRFGMAGGRVDGRVRIDSGPHPAKGSVKLAARKLALARLFEASDGLSKSLGQVNGDIELDGAGNSIAAILGSADGSLKVVMADGEVSESTIEKAGLNVLNTFFAKLRGDPPVHIDCAAAVFTVEDGRAVADLFVFDTENARIDIEGAIDLGDEKLDLVLRPRASGLRMLTLRSPLRVAGTFEHVDVSVEKKQLLLRVGAAIGLGVAAAPAAAVVPLIAPGSDEEKQCAPLLAEVGRKGAKPEAKPRAKAATKAATKAKGARK</sequence>
<dbReference type="PANTHER" id="PTHR30441">
    <property type="entry name" value="DUF748 DOMAIN-CONTAINING PROTEIN"/>
    <property type="match status" value="1"/>
</dbReference>
<feature type="transmembrane region" description="Helical" evidence="2">
    <location>
        <begin position="21"/>
        <end position="44"/>
    </location>
</feature>
<name>A0A4V2S1W7_9GAMM</name>
<comment type="caution">
    <text evidence="4">The sequence shown here is derived from an EMBL/GenBank/DDBJ whole genome shotgun (WGS) entry which is preliminary data.</text>
</comment>
<gene>
    <name evidence="4" type="ORF">EV148_1085</name>
</gene>
<dbReference type="RefSeq" id="WP_131999266.1">
    <property type="nucleotide sequence ID" value="NZ_SLWQ01000008.1"/>
</dbReference>
<feature type="compositionally biased region" description="Basic and acidic residues" evidence="1">
    <location>
        <begin position="231"/>
        <end position="248"/>
    </location>
</feature>
<keyword evidence="5" id="KW-1185">Reference proteome</keyword>
<feature type="compositionally biased region" description="Low complexity" evidence="1">
    <location>
        <begin position="729"/>
        <end position="743"/>
    </location>
</feature>
<feature type="region of interest" description="Disordered" evidence="1">
    <location>
        <begin position="715"/>
        <end position="743"/>
    </location>
</feature>
<reference evidence="4 5" key="1">
    <citation type="journal article" date="2015" name="Stand. Genomic Sci.">
        <title>Genomic Encyclopedia of Bacterial and Archaeal Type Strains, Phase III: the genomes of soil and plant-associated and newly described type strains.</title>
        <authorList>
            <person name="Whitman W.B."/>
            <person name="Woyke T."/>
            <person name="Klenk H.P."/>
            <person name="Zhou Y."/>
            <person name="Lilburn T.G."/>
            <person name="Beck B.J."/>
            <person name="De Vos P."/>
            <person name="Vandamme P."/>
            <person name="Eisen J.A."/>
            <person name="Garrity G."/>
            <person name="Hugenholtz P."/>
            <person name="Kyrpides N.C."/>
        </authorList>
    </citation>
    <scope>NUCLEOTIDE SEQUENCE [LARGE SCALE GENOMIC DNA]</scope>
    <source>
        <strain evidence="4 5">A3</strain>
    </source>
</reference>